<evidence type="ECO:0000313" key="4">
    <source>
        <dbReference type="Proteomes" id="UP000077115"/>
    </source>
</evidence>
<protein>
    <recommendedName>
        <fullName evidence="2">BTB domain-containing protein</fullName>
    </recommendedName>
</protein>
<sequence length="911" mass="99813">MTDRSTVGARGGKNSDDRYPSHVSFKNTPLPASLAGSHSASIRYVKPAESATSDPARQRPSNTCHAVVNSPKTTSTDTTIGTPVVAPVANSTPQTTTDTIDTVTKTLPAASTPVLHTAVNELRHKSPIKAESAFSKARSNILLQEYELGRFSDISVVCCGQTFRLHRIVLMQSPFFRGLLLSNLASAIISLRTDTDPRITTNGLEVALRDLYTIHPSFQRKLILTESTAMSVLSAACFLELEDLAEYSVRQIATVMSRTSNIGVLALQLDHLDPLGFAKPTSYGPQHQYTVLLARYHAQLSRFCTASLCRFIGLCSMNDKDAENSCDEDTSADSLNDIGSMTAAVAAEPVSSDNTPMVSATSGAVKQVQRNNTEKVKLHLQSTDLQTSNVEAAISPIVKFLAVLPMSWIKKLIESDWLCVRCDFDRYLITTQIIRIKFNQNQPLTTHGTLHGFESTSFFDFPYTSNTSCQQSSANVFDEIDTSFDLTFEPQAKVKNDEHYVACASKNANKAQENNNKSHPAPVPAVSSVAGLFSSLFDGFLSSKKRKLDSDEELPSKHTSDDSDIEINSKRDSSSVTFDYEVGGKSDAQRDSQAMDTKHRKIKPLKSNRRGNGTRRVSPANTVSSVENQSLIVKEIFEHSITYTYMTFPQLEVVKRDGIVPTNIVLESHWLQAELSNPTSSLKSRSRSSSLVQSSTDMSMPISTISTAGFGQSTNSSHKKLPPFRFGVRFDNIRDQFAAHRHLMTGAAGDSDVSPLMIYSQSVVCAGTQYRLVLSYEFNCTSDLSVSATSNSISGLQANAEAPLNASDATSMQNNVDGVAQYGAKALLQRSRTSTSGVQSSCQSISYRVYAFDHMAPVKLDDIDMFEPITKCDFSGNGHARSLNIDHWENNRFDHTDDGHDSIWLVAVIEF</sequence>
<dbReference type="EMBL" id="DS022300">
    <property type="protein sequence ID" value="OAJ37481.1"/>
    <property type="molecule type" value="Genomic_DNA"/>
</dbReference>
<dbReference type="InterPro" id="IPR000210">
    <property type="entry name" value="BTB/POZ_dom"/>
</dbReference>
<accession>A0A177WDL9</accession>
<dbReference type="eggNOG" id="ENOG502QUCE">
    <property type="taxonomic scope" value="Eukaryota"/>
</dbReference>
<dbReference type="SMART" id="SM00225">
    <property type="entry name" value="BTB"/>
    <property type="match status" value="1"/>
</dbReference>
<dbReference type="PROSITE" id="PS50097">
    <property type="entry name" value="BTB"/>
    <property type="match status" value="1"/>
</dbReference>
<evidence type="ECO:0000313" key="3">
    <source>
        <dbReference type="EMBL" id="OAJ37481.1"/>
    </source>
</evidence>
<reference evidence="3 4" key="1">
    <citation type="submission" date="2006-10" db="EMBL/GenBank/DDBJ databases">
        <title>The Genome Sequence of Batrachochytrium dendrobatidis JEL423.</title>
        <authorList>
            <consortium name="The Broad Institute Genome Sequencing Platform"/>
            <person name="Birren B."/>
            <person name="Lander E."/>
            <person name="Galagan J."/>
            <person name="Cuomo C."/>
            <person name="Devon K."/>
            <person name="Jaffe D."/>
            <person name="Butler J."/>
            <person name="Alvarez P."/>
            <person name="Gnerre S."/>
            <person name="Grabherr M."/>
            <person name="Kleber M."/>
            <person name="Mauceli E."/>
            <person name="Brockman W."/>
            <person name="Young S."/>
            <person name="LaButti K."/>
            <person name="Sykes S."/>
            <person name="DeCaprio D."/>
            <person name="Crawford M."/>
            <person name="Koehrsen M."/>
            <person name="Engels R."/>
            <person name="Montgomery P."/>
            <person name="Pearson M."/>
            <person name="Howarth C."/>
            <person name="Larson L."/>
            <person name="White J."/>
            <person name="O'Leary S."/>
            <person name="Kodira C."/>
            <person name="Zeng Q."/>
            <person name="Yandava C."/>
            <person name="Alvarado L."/>
            <person name="Longcore J."/>
            <person name="James T."/>
        </authorList>
    </citation>
    <scope>NUCLEOTIDE SEQUENCE [LARGE SCALE GENOMIC DNA]</scope>
    <source>
        <strain evidence="3 4">JEL423</strain>
    </source>
</reference>
<dbReference type="InterPro" id="IPR011333">
    <property type="entry name" value="SKP1/BTB/POZ_sf"/>
</dbReference>
<gene>
    <name evidence="3" type="ORF">BDEG_21496</name>
</gene>
<evidence type="ECO:0000256" key="1">
    <source>
        <dbReference type="SAM" id="MobiDB-lite"/>
    </source>
</evidence>
<dbReference type="PANTHER" id="PTHR47369:SF2">
    <property type="entry name" value="BTB_POZ DOMAIN-CONTAINING PROTEIN 2"/>
    <property type="match status" value="1"/>
</dbReference>
<dbReference type="PANTHER" id="PTHR47369">
    <property type="entry name" value="BTB/POZ DOMAIN-CONTAINING PROTEIN"/>
    <property type="match status" value="1"/>
</dbReference>
<feature type="region of interest" description="Disordered" evidence="1">
    <location>
        <begin position="1"/>
        <end position="35"/>
    </location>
</feature>
<feature type="region of interest" description="Disordered" evidence="1">
    <location>
        <begin position="548"/>
        <end position="623"/>
    </location>
</feature>
<proteinExistence type="predicted"/>
<organism evidence="3 4">
    <name type="scientific">Batrachochytrium dendrobatidis (strain JEL423)</name>
    <dbReference type="NCBI Taxonomy" id="403673"/>
    <lineage>
        <taxon>Eukaryota</taxon>
        <taxon>Fungi</taxon>
        <taxon>Fungi incertae sedis</taxon>
        <taxon>Chytridiomycota</taxon>
        <taxon>Chytridiomycota incertae sedis</taxon>
        <taxon>Chytridiomycetes</taxon>
        <taxon>Rhizophydiales</taxon>
        <taxon>Rhizophydiales incertae sedis</taxon>
        <taxon>Batrachochytrium</taxon>
    </lineage>
</organism>
<feature type="compositionally biased region" description="Basic residues" evidence="1">
    <location>
        <begin position="598"/>
        <end position="613"/>
    </location>
</feature>
<feature type="compositionally biased region" description="Polar residues" evidence="1">
    <location>
        <begin position="50"/>
        <end position="81"/>
    </location>
</feature>
<dbReference type="Proteomes" id="UP000077115">
    <property type="component" value="Unassembled WGS sequence"/>
</dbReference>
<reference evidence="3 4" key="2">
    <citation type="submission" date="2016-05" db="EMBL/GenBank/DDBJ databases">
        <title>Lineage-specific infection strategies underlie the spectrum of fungal disease in amphibians.</title>
        <authorList>
            <person name="Cuomo C.A."/>
            <person name="Farrer R.A."/>
            <person name="James T."/>
            <person name="Longcore J."/>
            <person name="Birren B."/>
        </authorList>
    </citation>
    <scope>NUCLEOTIDE SEQUENCE [LARGE SCALE GENOMIC DNA]</scope>
    <source>
        <strain evidence="3 4">JEL423</strain>
    </source>
</reference>
<dbReference type="Gene3D" id="3.30.710.10">
    <property type="entry name" value="Potassium Channel Kv1.1, Chain A"/>
    <property type="match status" value="1"/>
</dbReference>
<dbReference type="AlphaFoldDB" id="A0A177WDL9"/>
<name>A0A177WDL9_BATDL</name>
<feature type="compositionally biased region" description="Basic and acidic residues" evidence="1">
    <location>
        <begin position="554"/>
        <end position="573"/>
    </location>
</feature>
<dbReference type="SUPFAM" id="SSF54695">
    <property type="entry name" value="POZ domain"/>
    <property type="match status" value="1"/>
</dbReference>
<dbReference type="OrthoDB" id="6359943at2759"/>
<feature type="region of interest" description="Disordered" evidence="1">
    <location>
        <begin position="47"/>
        <end position="82"/>
    </location>
</feature>
<dbReference type="Pfam" id="PF00651">
    <property type="entry name" value="BTB"/>
    <property type="match status" value="1"/>
</dbReference>
<evidence type="ECO:0000259" key="2">
    <source>
        <dbReference type="PROSITE" id="PS50097"/>
    </source>
</evidence>
<feature type="domain" description="BTB" evidence="2">
    <location>
        <begin position="152"/>
        <end position="213"/>
    </location>
</feature>
<dbReference type="VEuPathDB" id="FungiDB:BDEG_21496"/>